<evidence type="ECO:0000256" key="9">
    <source>
        <dbReference type="PROSITE-ProRule" id="PRU10141"/>
    </source>
</evidence>
<evidence type="ECO:0000313" key="13">
    <source>
        <dbReference type="Proteomes" id="UP000238762"/>
    </source>
</evidence>
<dbReference type="InterPro" id="IPR000719">
    <property type="entry name" value="Prot_kinase_dom"/>
</dbReference>
<dbReference type="GO" id="GO:0004674">
    <property type="term" value="F:protein serine/threonine kinase activity"/>
    <property type="evidence" value="ECO:0007669"/>
    <property type="project" value="UniProtKB-KW"/>
</dbReference>
<dbReference type="PANTHER" id="PTHR24363:SF0">
    <property type="entry name" value="SERINE_THREONINE KINASE LIKE DOMAIN CONTAINING 1"/>
    <property type="match status" value="1"/>
</dbReference>
<comment type="caution">
    <text evidence="12">The sequence shown here is derived from an EMBL/GenBank/DDBJ whole genome shotgun (WGS) entry which is preliminary data.</text>
</comment>
<keyword evidence="2 12" id="KW-0723">Serine/threonine-protein kinase</keyword>
<dbReference type="SMART" id="SM00220">
    <property type="entry name" value="S_TKc"/>
    <property type="match status" value="1"/>
</dbReference>
<evidence type="ECO:0000256" key="8">
    <source>
        <dbReference type="ARBA" id="ARBA00048679"/>
    </source>
</evidence>
<dbReference type="GO" id="GO:0005524">
    <property type="term" value="F:ATP binding"/>
    <property type="evidence" value="ECO:0007669"/>
    <property type="project" value="UniProtKB-UniRule"/>
</dbReference>
<evidence type="ECO:0000256" key="1">
    <source>
        <dbReference type="ARBA" id="ARBA00012513"/>
    </source>
</evidence>
<gene>
    <name evidence="12" type="ORF">C7B64_17600</name>
</gene>
<dbReference type="Gene3D" id="1.10.510.10">
    <property type="entry name" value="Transferase(Phosphotransferase) domain 1"/>
    <property type="match status" value="1"/>
</dbReference>
<keyword evidence="5 12" id="KW-0418">Kinase</keyword>
<proteinExistence type="predicted"/>
<dbReference type="Proteomes" id="UP000238762">
    <property type="component" value="Unassembled WGS sequence"/>
</dbReference>
<feature type="domain" description="Protein kinase" evidence="11">
    <location>
        <begin position="10"/>
        <end position="270"/>
    </location>
</feature>
<comment type="catalytic activity">
    <reaction evidence="8">
        <text>L-seryl-[protein] + ATP = O-phospho-L-seryl-[protein] + ADP + H(+)</text>
        <dbReference type="Rhea" id="RHEA:17989"/>
        <dbReference type="Rhea" id="RHEA-COMP:9863"/>
        <dbReference type="Rhea" id="RHEA-COMP:11604"/>
        <dbReference type="ChEBI" id="CHEBI:15378"/>
        <dbReference type="ChEBI" id="CHEBI:29999"/>
        <dbReference type="ChEBI" id="CHEBI:30616"/>
        <dbReference type="ChEBI" id="CHEBI:83421"/>
        <dbReference type="ChEBI" id="CHEBI:456216"/>
        <dbReference type="EC" id="2.7.11.1"/>
    </reaction>
</comment>
<evidence type="ECO:0000256" key="5">
    <source>
        <dbReference type="ARBA" id="ARBA00022777"/>
    </source>
</evidence>
<dbReference type="Pfam" id="PF13308">
    <property type="entry name" value="YARHG"/>
    <property type="match status" value="1"/>
</dbReference>
<name>A0A2T1C053_9CYAN</name>
<dbReference type="RefSeq" id="WP_106289959.1">
    <property type="nucleotide sequence ID" value="NZ_CAWNTC010000129.1"/>
</dbReference>
<dbReference type="InterPro" id="IPR008271">
    <property type="entry name" value="Ser/Thr_kinase_AS"/>
</dbReference>
<dbReference type="SUPFAM" id="SSF56112">
    <property type="entry name" value="Protein kinase-like (PK-like)"/>
    <property type="match status" value="1"/>
</dbReference>
<keyword evidence="6 9" id="KW-0067">ATP-binding</keyword>
<dbReference type="Gene3D" id="1.20.58.1690">
    <property type="match status" value="1"/>
</dbReference>
<dbReference type="InterPro" id="IPR017441">
    <property type="entry name" value="Protein_kinase_ATP_BS"/>
</dbReference>
<protein>
    <recommendedName>
        <fullName evidence="1">non-specific serine/threonine protein kinase</fullName>
        <ecNumber evidence="1">2.7.11.1</ecNumber>
    </recommendedName>
</protein>
<dbReference type="PROSITE" id="PS00107">
    <property type="entry name" value="PROTEIN_KINASE_ATP"/>
    <property type="match status" value="1"/>
</dbReference>
<organism evidence="12 13">
    <name type="scientific">Merismopedia glauca CCAP 1448/3</name>
    <dbReference type="NCBI Taxonomy" id="1296344"/>
    <lineage>
        <taxon>Bacteria</taxon>
        <taxon>Bacillati</taxon>
        <taxon>Cyanobacteriota</taxon>
        <taxon>Cyanophyceae</taxon>
        <taxon>Synechococcales</taxon>
        <taxon>Merismopediaceae</taxon>
        <taxon>Merismopedia</taxon>
    </lineage>
</organism>
<dbReference type="PANTHER" id="PTHR24363">
    <property type="entry name" value="SERINE/THREONINE PROTEIN KINASE"/>
    <property type="match status" value="1"/>
</dbReference>
<keyword evidence="13" id="KW-1185">Reference proteome</keyword>
<feature type="binding site" evidence="9">
    <location>
        <position position="41"/>
    </location>
    <ligand>
        <name>ATP</name>
        <dbReference type="ChEBI" id="CHEBI:30616"/>
    </ligand>
</feature>
<feature type="region of interest" description="Disordered" evidence="10">
    <location>
        <begin position="275"/>
        <end position="306"/>
    </location>
</feature>
<dbReference type="SMART" id="SM01324">
    <property type="entry name" value="YARHG"/>
    <property type="match status" value="1"/>
</dbReference>
<evidence type="ECO:0000259" key="11">
    <source>
        <dbReference type="PROSITE" id="PS50011"/>
    </source>
</evidence>
<dbReference type="EMBL" id="PVWJ01000099">
    <property type="protein sequence ID" value="PSB01584.1"/>
    <property type="molecule type" value="Genomic_DNA"/>
</dbReference>
<dbReference type="OrthoDB" id="420726at2"/>
<feature type="compositionally biased region" description="Pro residues" evidence="10">
    <location>
        <begin position="282"/>
        <end position="299"/>
    </location>
</feature>
<dbReference type="InterPro" id="IPR038434">
    <property type="entry name" value="YARHG_sf"/>
</dbReference>
<evidence type="ECO:0000313" key="12">
    <source>
        <dbReference type="EMBL" id="PSB01584.1"/>
    </source>
</evidence>
<reference evidence="12 13" key="2">
    <citation type="submission" date="2018-03" db="EMBL/GenBank/DDBJ databases">
        <title>The ancient ancestry and fast evolution of plastids.</title>
        <authorList>
            <person name="Moore K.R."/>
            <person name="Magnabosco C."/>
            <person name="Momper L."/>
            <person name="Gold D.A."/>
            <person name="Bosak T."/>
            <person name="Fournier G.P."/>
        </authorList>
    </citation>
    <scope>NUCLEOTIDE SEQUENCE [LARGE SCALE GENOMIC DNA]</scope>
    <source>
        <strain evidence="12 13">CCAP 1448/3</strain>
    </source>
</reference>
<sequence length="606" mass="67093">MNLLNLNNRYRVIRELGSGGFGNTYLAEDTQMPSQRCCVIKQLKPVTYNPEVYQLIQERFAREAAVLEKLGENYPQIPKLYAYFTEDSQFYLVQEWIEGITLTKKVQQFGLFSEGEVREILVSLLSVLDYVHTQGIVHRDIKPDNIILRSSDGKPVLIDFGAVRETVATQLNSQGHTTSSIVIGTPGFMPSEQAAGRPVYSSDLYSLGLTAIYLLTGKMPQEFPSDPTTGEIIWETQGVNSSLAEVLDKAVRSHPRDRFPSAKAMLEALQTSTKPLPETITFPPPEIKAPLSPTYPPTVPLNTAPPTSGNNSNAIVLGSLIASGLIGAAVVIGLLFKQPESPTPITASSSTSPSVVVPSTTATTSVASSSTTPQNSDCEQLLSSHLGSYEGTSAIVNSNNRTSGKIAIKIDTQTDSSCAVMARVEEFLPLGGKGILNGKFDPNLGEQIDLFGTLSHQTKPKIWDVEMKLRFTNESTIEGQTTWKPKFGIQDTKIYYEEFTATKSLASNSPSIPSATVNPSDPLPYFMVRLVTEDDLQGKSKLQLDLIRNEIYARYGRRFDRQELQTYFNRQPWYTPQYPPDNFPERLLTPIQKRNALFIARYQKQQ</sequence>
<dbReference type="InterPro" id="IPR011009">
    <property type="entry name" value="Kinase-like_dom_sf"/>
</dbReference>
<dbReference type="EC" id="2.7.11.1" evidence="1"/>
<dbReference type="Pfam" id="PF00069">
    <property type="entry name" value="Pkinase"/>
    <property type="match status" value="1"/>
</dbReference>
<evidence type="ECO:0000256" key="7">
    <source>
        <dbReference type="ARBA" id="ARBA00047899"/>
    </source>
</evidence>
<keyword evidence="4 9" id="KW-0547">Nucleotide-binding</keyword>
<reference evidence="12 13" key="1">
    <citation type="submission" date="2018-02" db="EMBL/GenBank/DDBJ databases">
        <authorList>
            <person name="Cohen D.B."/>
            <person name="Kent A.D."/>
        </authorList>
    </citation>
    <scope>NUCLEOTIDE SEQUENCE [LARGE SCALE GENOMIC DNA]</scope>
    <source>
        <strain evidence="12 13">CCAP 1448/3</strain>
    </source>
</reference>
<evidence type="ECO:0000256" key="4">
    <source>
        <dbReference type="ARBA" id="ARBA00022741"/>
    </source>
</evidence>
<dbReference type="CDD" id="cd14014">
    <property type="entry name" value="STKc_PknB_like"/>
    <property type="match status" value="1"/>
</dbReference>
<dbReference type="PROSITE" id="PS00108">
    <property type="entry name" value="PROTEIN_KINASE_ST"/>
    <property type="match status" value="1"/>
</dbReference>
<evidence type="ECO:0000256" key="6">
    <source>
        <dbReference type="ARBA" id="ARBA00022840"/>
    </source>
</evidence>
<dbReference type="InterPro" id="IPR025582">
    <property type="entry name" value="YARHG_dom"/>
</dbReference>
<dbReference type="AlphaFoldDB" id="A0A2T1C053"/>
<keyword evidence="3" id="KW-0808">Transferase</keyword>
<comment type="catalytic activity">
    <reaction evidence="7">
        <text>L-threonyl-[protein] + ATP = O-phospho-L-threonyl-[protein] + ADP + H(+)</text>
        <dbReference type="Rhea" id="RHEA:46608"/>
        <dbReference type="Rhea" id="RHEA-COMP:11060"/>
        <dbReference type="Rhea" id="RHEA-COMP:11605"/>
        <dbReference type="ChEBI" id="CHEBI:15378"/>
        <dbReference type="ChEBI" id="CHEBI:30013"/>
        <dbReference type="ChEBI" id="CHEBI:30616"/>
        <dbReference type="ChEBI" id="CHEBI:61977"/>
        <dbReference type="ChEBI" id="CHEBI:456216"/>
        <dbReference type="EC" id="2.7.11.1"/>
    </reaction>
</comment>
<evidence type="ECO:0000256" key="10">
    <source>
        <dbReference type="SAM" id="MobiDB-lite"/>
    </source>
</evidence>
<evidence type="ECO:0000256" key="3">
    <source>
        <dbReference type="ARBA" id="ARBA00022679"/>
    </source>
</evidence>
<evidence type="ECO:0000256" key="2">
    <source>
        <dbReference type="ARBA" id="ARBA00022527"/>
    </source>
</evidence>
<dbReference type="PROSITE" id="PS50011">
    <property type="entry name" value="PROTEIN_KINASE_DOM"/>
    <property type="match status" value="1"/>
</dbReference>
<accession>A0A2T1C053</accession>